<organism evidence="2 3">
    <name type="scientific">Caenorhabditis auriculariae</name>
    <dbReference type="NCBI Taxonomy" id="2777116"/>
    <lineage>
        <taxon>Eukaryota</taxon>
        <taxon>Metazoa</taxon>
        <taxon>Ecdysozoa</taxon>
        <taxon>Nematoda</taxon>
        <taxon>Chromadorea</taxon>
        <taxon>Rhabditida</taxon>
        <taxon>Rhabditina</taxon>
        <taxon>Rhabditomorpha</taxon>
        <taxon>Rhabditoidea</taxon>
        <taxon>Rhabditidae</taxon>
        <taxon>Peloderinae</taxon>
        <taxon>Caenorhabditis</taxon>
    </lineage>
</organism>
<dbReference type="GO" id="GO:0031146">
    <property type="term" value="P:SCF-dependent proteasomal ubiquitin-dependent protein catabolic process"/>
    <property type="evidence" value="ECO:0007669"/>
    <property type="project" value="TreeGrafter"/>
</dbReference>
<dbReference type="Pfam" id="PF00646">
    <property type="entry name" value="F-box"/>
    <property type="match status" value="1"/>
</dbReference>
<evidence type="ECO:0000313" key="2">
    <source>
        <dbReference type="EMBL" id="CAD6193704.1"/>
    </source>
</evidence>
<dbReference type="InterPro" id="IPR001810">
    <property type="entry name" value="F-box_dom"/>
</dbReference>
<protein>
    <recommendedName>
        <fullName evidence="1">F-box domain-containing protein</fullName>
    </recommendedName>
</protein>
<dbReference type="SMART" id="SM00256">
    <property type="entry name" value="FBOX"/>
    <property type="match status" value="1"/>
</dbReference>
<dbReference type="PANTHER" id="PTHR13318:SF105">
    <property type="entry name" value="F-BOX_LRR-REPEAT PROTEIN 3"/>
    <property type="match status" value="1"/>
</dbReference>
<dbReference type="PANTHER" id="PTHR13318">
    <property type="entry name" value="PARTNER OF PAIRED, ISOFORM B-RELATED"/>
    <property type="match status" value="1"/>
</dbReference>
<keyword evidence="3" id="KW-1185">Reference proteome</keyword>
<dbReference type="AlphaFoldDB" id="A0A8S1HDE3"/>
<dbReference type="SUPFAM" id="SSF52047">
    <property type="entry name" value="RNI-like"/>
    <property type="match status" value="1"/>
</dbReference>
<dbReference type="Proteomes" id="UP000835052">
    <property type="component" value="Unassembled WGS sequence"/>
</dbReference>
<feature type="domain" description="F-box" evidence="1">
    <location>
        <begin position="4"/>
        <end position="44"/>
    </location>
</feature>
<sequence length="497" mass="56495">MEILDTDCLSNIFLNLDFIERVKLEQVCRIFSLVIQQRHTFSDMKKVNIAKFLVTNSTEYYQQESINFLPTTLGVLTRCGPYVRELSFGQMWLRISQPIINSIAQECRRIEVLDLGATIINADVTRLLEQLAPQLREFSLEETSWVDMEHAKKIPLLFEKMTNLRKVNLRSATFPLHLLPKLSSTLTHLEISGARWFDAEVLCEFLSTHKHLEQLHMCPAPALDDNVLAALENCAETLTHLSIGHVHPRLNFDALCSLNNIRHLKLERIDALTEMSLQLILTCMPSLENLEVLHCMGIHDYSALALCSQLKALEITDTHQLVNDHFNTLASYGKLEVLKLTKCLNMSTRGITTVLTRCQLQELCINFCTEMTDEMMYTLAATQRSLKKIGIQGCSGITSKGVSALAWLRNVQELREADVSQNRNVDDAVIMSLHNALTMSLRMACTASCEEEERPNDQCEHQVEGNRKNEKQLDMYIFNTSISPTIAEQVKDLITLL</sequence>
<proteinExistence type="predicted"/>
<dbReference type="EMBL" id="CAJGYM010000037">
    <property type="protein sequence ID" value="CAD6193704.1"/>
    <property type="molecule type" value="Genomic_DNA"/>
</dbReference>
<accession>A0A8S1HDE3</accession>
<dbReference type="InterPro" id="IPR032675">
    <property type="entry name" value="LRR_dom_sf"/>
</dbReference>
<dbReference type="GO" id="GO:0019005">
    <property type="term" value="C:SCF ubiquitin ligase complex"/>
    <property type="evidence" value="ECO:0007669"/>
    <property type="project" value="TreeGrafter"/>
</dbReference>
<evidence type="ECO:0000259" key="1">
    <source>
        <dbReference type="SMART" id="SM00256"/>
    </source>
</evidence>
<reference evidence="2" key="1">
    <citation type="submission" date="2020-10" db="EMBL/GenBank/DDBJ databases">
        <authorList>
            <person name="Kikuchi T."/>
        </authorList>
    </citation>
    <scope>NUCLEOTIDE SEQUENCE</scope>
    <source>
        <strain evidence="2">NKZ352</strain>
    </source>
</reference>
<dbReference type="OrthoDB" id="10257471at2759"/>
<name>A0A8S1HDE3_9PELO</name>
<gene>
    <name evidence="2" type="ORF">CAUJ_LOCUS9623</name>
</gene>
<dbReference type="Gene3D" id="3.80.10.10">
    <property type="entry name" value="Ribonuclease Inhibitor"/>
    <property type="match status" value="3"/>
</dbReference>
<evidence type="ECO:0000313" key="3">
    <source>
        <dbReference type="Proteomes" id="UP000835052"/>
    </source>
</evidence>
<comment type="caution">
    <text evidence="2">The sequence shown here is derived from an EMBL/GenBank/DDBJ whole genome shotgun (WGS) entry which is preliminary data.</text>
</comment>